<evidence type="ECO:0000313" key="2">
    <source>
        <dbReference type="Proteomes" id="UP000076842"/>
    </source>
</evidence>
<dbReference type="PANTHER" id="PTHR33559">
    <property type="entry name" value="PROTEASOME ASSEMBLY CHAPERONE 4"/>
    <property type="match status" value="1"/>
</dbReference>
<evidence type="ECO:0000313" key="1">
    <source>
        <dbReference type="EMBL" id="KZT52264.1"/>
    </source>
</evidence>
<gene>
    <name evidence="1" type="ORF">CALCODRAFT_441821</name>
</gene>
<dbReference type="InterPro" id="IPR032157">
    <property type="entry name" value="PAC4"/>
</dbReference>
<dbReference type="Proteomes" id="UP000076842">
    <property type="component" value="Unassembled WGS sequence"/>
</dbReference>
<dbReference type="Pfam" id="PF16093">
    <property type="entry name" value="PAC4"/>
    <property type="match status" value="1"/>
</dbReference>
<sequence>MSSPKIRTTSYRFPPSFPSAPTFGLQVTQLKDTYLLWVGVLPASAGDLPTVSDPMQEARLGRDWAVGMPGRGNLPPVGTQLLRSSGEDLALPLSQRLARRFKKQVFLSVDVGEVASGVGGAEGARILLDVERGLVGVLVGLEKQQT</sequence>
<dbReference type="EMBL" id="KV424072">
    <property type="protein sequence ID" value="KZT52264.1"/>
    <property type="molecule type" value="Genomic_DNA"/>
</dbReference>
<organism evidence="1 2">
    <name type="scientific">Calocera cornea HHB12733</name>
    <dbReference type="NCBI Taxonomy" id="1353952"/>
    <lineage>
        <taxon>Eukaryota</taxon>
        <taxon>Fungi</taxon>
        <taxon>Dikarya</taxon>
        <taxon>Basidiomycota</taxon>
        <taxon>Agaricomycotina</taxon>
        <taxon>Dacrymycetes</taxon>
        <taxon>Dacrymycetales</taxon>
        <taxon>Dacrymycetaceae</taxon>
        <taxon>Calocera</taxon>
    </lineage>
</organism>
<protein>
    <submittedName>
        <fullName evidence="1">Uncharacterized protein</fullName>
    </submittedName>
</protein>
<reference evidence="1 2" key="1">
    <citation type="journal article" date="2016" name="Mol. Biol. Evol.">
        <title>Comparative Genomics of Early-Diverging Mushroom-Forming Fungi Provides Insights into the Origins of Lignocellulose Decay Capabilities.</title>
        <authorList>
            <person name="Nagy L.G."/>
            <person name="Riley R."/>
            <person name="Tritt A."/>
            <person name="Adam C."/>
            <person name="Daum C."/>
            <person name="Floudas D."/>
            <person name="Sun H."/>
            <person name="Yadav J.S."/>
            <person name="Pangilinan J."/>
            <person name="Larsson K.H."/>
            <person name="Matsuura K."/>
            <person name="Barry K."/>
            <person name="Labutti K."/>
            <person name="Kuo R."/>
            <person name="Ohm R.A."/>
            <person name="Bhattacharya S.S."/>
            <person name="Shirouzu T."/>
            <person name="Yoshinaga Y."/>
            <person name="Martin F.M."/>
            <person name="Grigoriev I.V."/>
            <person name="Hibbett D.S."/>
        </authorList>
    </citation>
    <scope>NUCLEOTIDE SEQUENCE [LARGE SCALE GENOMIC DNA]</scope>
    <source>
        <strain evidence="1 2">HHB12733</strain>
    </source>
</reference>
<dbReference type="GO" id="GO:0043248">
    <property type="term" value="P:proteasome assembly"/>
    <property type="evidence" value="ECO:0007669"/>
    <property type="project" value="InterPro"/>
</dbReference>
<dbReference type="InParanoid" id="A0A165D7V7"/>
<dbReference type="OrthoDB" id="368507at2759"/>
<accession>A0A165D7V7</accession>
<keyword evidence="2" id="KW-1185">Reference proteome</keyword>
<proteinExistence type="predicted"/>
<dbReference type="AlphaFoldDB" id="A0A165D7V7"/>
<name>A0A165D7V7_9BASI</name>
<dbReference type="PANTHER" id="PTHR33559:SF1">
    <property type="entry name" value="PROTEASOME ASSEMBLY CHAPERONE 4"/>
    <property type="match status" value="1"/>
</dbReference>